<comment type="function">
    <text evidence="3">Catalyzes the hydrolytic dehalogenation of small (S)-2-haloalkanoic acids to yield the corresponding (R)-2-hydroxyalkanoic acids.</text>
</comment>
<dbReference type="InterPro" id="IPR023198">
    <property type="entry name" value="PGP-like_dom2"/>
</dbReference>
<evidence type="ECO:0000256" key="3">
    <source>
        <dbReference type="RuleBase" id="RU368077"/>
    </source>
</evidence>
<dbReference type="Gene3D" id="3.40.50.1000">
    <property type="entry name" value="HAD superfamily/HAD-like"/>
    <property type="match status" value="1"/>
</dbReference>
<comment type="similarity">
    <text evidence="1 3">Belongs to the HAD-like hydrolase superfamily. S-2-haloalkanoic acid dehalogenase family.</text>
</comment>
<dbReference type="AlphaFoldDB" id="A0A6H1UC33"/>
<evidence type="ECO:0000313" key="4">
    <source>
        <dbReference type="EMBL" id="QIZ75766.1"/>
    </source>
</evidence>
<dbReference type="Pfam" id="PF00702">
    <property type="entry name" value="Hydrolase"/>
    <property type="match status" value="1"/>
</dbReference>
<dbReference type="EC" id="3.8.1.2" evidence="3"/>
<evidence type="ECO:0000256" key="1">
    <source>
        <dbReference type="ARBA" id="ARBA00008106"/>
    </source>
</evidence>
<dbReference type="SFLD" id="SFLDS00003">
    <property type="entry name" value="Haloacid_Dehalogenase"/>
    <property type="match status" value="1"/>
</dbReference>
<protein>
    <recommendedName>
        <fullName evidence="3">(S)-2-haloacid dehalogenase</fullName>
        <ecNumber evidence="3">3.8.1.2</ecNumber>
    </recommendedName>
    <alternativeName>
        <fullName evidence="3">2-haloalkanoic acid dehalogenase</fullName>
    </alternativeName>
    <alternativeName>
        <fullName evidence="3">Halocarboxylic acid halidohydrolase</fullName>
    </alternativeName>
    <alternativeName>
        <fullName evidence="3">L-2-haloacid dehalogenase</fullName>
    </alternativeName>
</protein>
<sequence length="228" mass="25491">MGKTKPITIAFDVYGTLINPHGVLTLLTEMIGQQAVSVSLLWRQKQLEYSFRRGLMNSYVDFSICTKQALQFALTEHQLTLSDIQLTELLDSYKTLPCFAEVKHALEQLRAIPNITLFAFSNGSREAIETLFDSAGLTHLVDGIVSVETVASFKPDPKVYQHFIEVTDSVPDCTWLISSNPFDVLGAKAAGWHSCWLQRDRQANLDPWEIQPDKVINHLTSLAPAIEG</sequence>
<dbReference type="SFLD" id="SFLDG01129">
    <property type="entry name" value="C1.5:_HAD__Beta-PGM__Phosphata"/>
    <property type="match status" value="1"/>
</dbReference>
<accession>A0A6H1UC33</accession>
<dbReference type="InterPro" id="IPR036412">
    <property type="entry name" value="HAD-like_sf"/>
</dbReference>
<evidence type="ECO:0000313" key="5">
    <source>
        <dbReference type="Proteomes" id="UP000501602"/>
    </source>
</evidence>
<dbReference type="InterPro" id="IPR051540">
    <property type="entry name" value="S-2-haloacid_dehalogenase"/>
</dbReference>
<proteinExistence type="inferred from homology"/>
<dbReference type="CDD" id="cd02588">
    <property type="entry name" value="HAD_L2-DEX"/>
    <property type="match status" value="1"/>
</dbReference>
<keyword evidence="5" id="KW-1185">Reference proteome</keyword>
<gene>
    <name evidence="4" type="ORF">HER31_01930</name>
</gene>
<dbReference type="KEGG" id="fes:HER31_01930"/>
<dbReference type="RefSeq" id="WP_168659027.1">
    <property type="nucleotide sequence ID" value="NZ_CP051180.1"/>
</dbReference>
<reference evidence="4 5" key="1">
    <citation type="submission" date="2020-04" db="EMBL/GenBank/DDBJ databases">
        <title>Ferrimonas sp. S7 isolated from sea water.</title>
        <authorList>
            <person name="Bae S.S."/>
            <person name="Baek K."/>
        </authorList>
    </citation>
    <scope>NUCLEOTIDE SEQUENCE [LARGE SCALE GENOMIC DNA]</scope>
    <source>
        <strain evidence="4 5">S7</strain>
    </source>
</reference>
<dbReference type="PRINTS" id="PR00413">
    <property type="entry name" value="HADHALOGNASE"/>
</dbReference>
<dbReference type="NCBIfam" id="TIGR01493">
    <property type="entry name" value="HAD-SF-IA-v2"/>
    <property type="match status" value="1"/>
</dbReference>
<comment type="catalytic activity">
    <reaction evidence="3">
        <text>an (S)-2-haloacid + H2O = a (2R)-2-hydroxycarboxylate + a halide anion + H(+)</text>
        <dbReference type="Rhea" id="RHEA:11192"/>
        <dbReference type="ChEBI" id="CHEBI:15377"/>
        <dbReference type="ChEBI" id="CHEBI:15378"/>
        <dbReference type="ChEBI" id="CHEBI:16042"/>
        <dbReference type="ChEBI" id="CHEBI:58314"/>
        <dbReference type="ChEBI" id="CHEBI:137405"/>
        <dbReference type="EC" id="3.8.1.2"/>
    </reaction>
</comment>
<dbReference type="Proteomes" id="UP000501602">
    <property type="component" value="Chromosome"/>
</dbReference>
<dbReference type="PANTHER" id="PTHR43316:SF3">
    <property type="entry name" value="HALOACID DEHALOGENASE, TYPE II (AFU_ORTHOLOGUE AFUA_2G07750)-RELATED"/>
    <property type="match status" value="1"/>
</dbReference>
<dbReference type="GO" id="GO:0018784">
    <property type="term" value="F:(S)-2-haloacid dehalogenase activity"/>
    <property type="evidence" value="ECO:0007669"/>
    <property type="project" value="UniProtKB-UniRule"/>
</dbReference>
<dbReference type="NCBIfam" id="TIGR01428">
    <property type="entry name" value="HAD_type_II"/>
    <property type="match status" value="1"/>
</dbReference>
<dbReference type="SUPFAM" id="SSF56784">
    <property type="entry name" value="HAD-like"/>
    <property type="match status" value="1"/>
</dbReference>
<evidence type="ECO:0000256" key="2">
    <source>
        <dbReference type="ARBA" id="ARBA00022801"/>
    </source>
</evidence>
<dbReference type="InterPro" id="IPR006328">
    <property type="entry name" value="2-HAD"/>
</dbReference>
<organism evidence="4 5">
    <name type="scientific">Ferrimonas lipolytica</name>
    <dbReference type="NCBI Taxonomy" id="2724191"/>
    <lineage>
        <taxon>Bacteria</taxon>
        <taxon>Pseudomonadati</taxon>
        <taxon>Pseudomonadota</taxon>
        <taxon>Gammaproteobacteria</taxon>
        <taxon>Alteromonadales</taxon>
        <taxon>Ferrimonadaceae</taxon>
        <taxon>Ferrimonas</taxon>
    </lineage>
</organism>
<dbReference type="Gene3D" id="1.10.150.240">
    <property type="entry name" value="Putative phosphatase, domain 2"/>
    <property type="match status" value="1"/>
</dbReference>
<keyword evidence="2 3" id="KW-0378">Hydrolase</keyword>
<dbReference type="InterPro" id="IPR023214">
    <property type="entry name" value="HAD_sf"/>
</dbReference>
<dbReference type="InterPro" id="IPR006439">
    <property type="entry name" value="HAD-SF_hydro_IA"/>
</dbReference>
<name>A0A6H1UC33_9GAMM</name>
<dbReference type="EMBL" id="CP051180">
    <property type="protein sequence ID" value="QIZ75766.1"/>
    <property type="molecule type" value="Genomic_DNA"/>
</dbReference>
<dbReference type="PANTHER" id="PTHR43316">
    <property type="entry name" value="HYDROLASE, HALOACID DELAHOGENASE-RELATED"/>
    <property type="match status" value="1"/>
</dbReference>